<dbReference type="AlphaFoldDB" id="U4LGI3"/>
<dbReference type="Proteomes" id="UP000018144">
    <property type="component" value="Unassembled WGS sequence"/>
</dbReference>
<accession>U4LGI3</accession>
<organism evidence="1 2">
    <name type="scientific">Pyronema omphalodes (strain CBS 100304)</name>
    <name type="common">Pyronema confluens</name>
    <dbReference type="NCBI Taxonomy" id="1076935"/>
    <lineage>
        <taxon>Eukaryota</taxon>
        <taxon>Fungi</taxon>
        <taxon>Dikarya</taxon>
        <taxon>Ascomycota</taxon>
        <taxon>Pezizomycotina</taxon>
        <taxon>Pezizomycetes</taxon>
        <taxon>Pezizales</taxon>
        <taxon>Pyronemataceae</taxon>
        <taxon>Pyronema</taxon>
    </lineage>
</organism>
<proteinExistence type="predicted"/>
<name>U4LGI3_PYROM</name>
<evidence type="ECO:0000313" key="2">
    <source>
        <dbReference type="Proteomes" id="UP000018144"/>
    </source>
</evidence>
<evidence type="ECO:0008006" key="3">
    <source>
        <dbReference type="Google" id="ProtNLM"/>
    </source>
</evidence>
<reference evidence="1 2" key="1">
    <citation type="journal article" date="2013" name="PLoS Genet.">
        <title>The genome and development-dependent transcriptomes of Pyronema confluens: a window into fungal evolution.</title>
        <authorList>
            <person name="Traeger S."/>
            <person name="Altegoer F."/>
            <person name="Freitag M."/>
            <person name="Gabaldon T."/>
            <person name="Kempken F."/>
            <person name="Kumar A."/>
            <person name="Marcet-Houben M."/>
            <person name="Poggeler S."/>
            <person name="Stajich J.E."/>
            <person name="Nowrousian M."/>
        </authorList>
    </citation>
    <scope>NUCLEOTIDE SEQUENCE [LARGE SCALE GENOMIC DNA]</scope>
    <source>
        <strain evidence="2">CBS 100304</strain>
        <tissue evidence="1">Vegetative mycelium</tissue>
    </source>
</reference>
<dbReference type="OrthoDB" id="2831558at2759"/>
<evidence type="ECO:0000313" key="1">
    <source>
        <dbReference type="EMBL" id="CCX30642.1"/>
    </source>
</evidence>
<keyword evidence="2" id="KW-1185">Reference proteome</keyword>
<dbReference type="EMBL" id="HF935459">
    <property type="protein sequence ID" value="CCX30642.1"/>
    <property type="molecule type" value="Genomic_DNA"/>
</dbReference>
<protein>
    <recommendedName>
        <fullName evidence="3">Aminoglycoside phosphotransferase domain-containing protein</fullName>
    </recommendedName>
</protein>
<gene>
    <name evidence="1" type="ORF">PCON_08979</name>
</gene>
<sequence length="241" mass="27111">MPRSFPPDLYHLSNEEEVKFMGLVKQVTNVECCCICQLPKSAERKQDLIYELDLDDGSRCYAYVSPHSDNLVLASEIQTMKYCRNKLGIPQVPAVIYFGRPKRLPLNIPYFITGPIRGRPLAELWKEGSDQPSKKAQALHAIVSAVFELATVADESLRGIGSLRRSSQDENDTVLWPVIHCEDLSTGLSKSVQLDSTVTKVLPAVNQFMSLVIENVSKSITDDARQKKLCNYRFNIPTEIH</sequence>